<proteinExistence type="inferred from homology"/>
<keyword evidence="11" id="KW-1185">Reference proteome</keyword>
<comment type="similarity">
    <text evidence="2">Belongs to the flagellar radial spoke RSP3 family.</text>
</comment>
<evidence type="ECO:0000256" key="9">
    <source>
        <dbReference type="SAM" id="Coils"/>
    </source>
</evidence>
<sequence length="661" mass="74252">MPETEQQQHPAHSHPELKPDPQPVPELEHFTDNRPNRVQNFSFASSYPYAPGRVSSSSNSNTNYSSSNYNAGGFNVQRYQSPYNFQHVVTNAFSVLRHQPSEEPEFDSYPTRPQQAIVRPIRREAGIADNRDKHVAEPAGNPPQRSHFSRSNQEVRSFADELSQKLRFLAPEEQNYGGRQSANSGAWMDPAMSQRPRFETTVPQGIFLPPPHEVQMIPATMLRRHVYAYSSYPMILQGYLTKEPGTESKEQKVTATRLNGVRATAAVAAATAAASKSSRNDSQSLAGGLHITKAQFQQQLQQRRSTSNNNNSNSSSDKRPVVPPPEPYKNVMYDRRVIKGSNFGNASLVTDVDPFDKAAELRRRNMLRKRTMQCRNQRNVLGTPPPVKGRKHETIQTEKYLEKLVQRPPEFTIDTQTDLFLEKPPTPPFIPAKVGVDVSTEIGEGELFHFDAEAQPIIDVLVDACIEQSMLEVAHEMELTSLRRKQEEFLAQREAELAELRRLEAEELRLQAEKERRLRQDAIAKELDAEMQKSVTAAKLLQGHIASLVPEVLENIEPASDAVKKEQLMKSVCPWLSAEVAEEVGHIVDSREILTAIIQEIIKQRAEIYAGYKEPESEPSGPDAGICEEEGCAIDEMEACPCESETEMEECPEPPPPPPHL</sequence>
<evidence type="ECO:0000256" key="6">
    <source>
        <dbReference type="ARBA" id="ARBA00023069"/>
    </source>
</evidence>
<keyword evidence="4" id="KW-0597">Phosphoprotein</keyword>
<feature type="region of interest" description="Disordered" evidence="10">
    <location>
        <begin position="297"/>
        <end position="329"/>
    </location>
</feature>
<keyword evidence="9" id="KW-0175">Coiled coil</keyword>
<evidence type="ECO:0000256" key="1">
    <source>
        <dbReference type="ARBA" id="ARBA00004611"/>
    </source>
</evidence>
<keyword evidence="7" id="KW-0206">Cytoskeleton</keyword>
<dbReference type="CTD" id="83861"/>
<organism evidence="11 12">
    <name type="scientific">Drosophila mauritiana</name>
    <name type="common">Fruit fly</name>
    <dbReference type="NCBI Taxonomy" id="7226"/>
    <lineage>
        <taxon>Eukaryota</taxon>
        <taxon>Metazoa</taxon>
        <taxon>Ecdysozoa</taxon>
        <taxon>Arthropoda</taxon>
        <taxon>Hexapoda</taxon>
        <taxon>Insecta</taxon>
        <taxon>Pterygota</taxon>
        <taxon>Neoptera</taxon>
        <taxon>Endopterygota</taxon>
        <taxon>Diptera</taxon>
        <taxon>Brachycera</taxon>
        <taxon>Muscomorpha</taxon>
        <taxon>Ephydroidea</taxon>
        <taxon>Drosophilidae</taxon>
        <taxon>Drosophila</taxon>
        <taxon>Sophophora</taxon>
    </lineage>
</organism>
<dbReference type="Proteomes" id="UP000515162">
    <property type="component" value="Chromosome 3L"/>
</dbReference>
<protein>
    <submittedName>
        <fullName evidence="12">Radial spoke head protein 3 homolog B isoform X1</fullName>
    </submittedName>
</protein>
<evidence type="ECO:0000256" key="2">
    <source>
        <dbReference type="ARBA" id="ARBA00006737"/>
    </source>
</evidence>
<accession>A0A6P8K8Y7</accession>
<dbReference type="GeneID" id="117141382"/>
<evidence type="ECO:0000313" key="11">
    <source>
        <dbReference type="Proteomes" id="UP000515162"/>
    </source>
</evidence>
<evidence type="ECO:0000256" key="4">
    <source>
        <dbReference type="ARBA" id="ARBA00022553"/>
    </source>
</evidence>
<dbReference type="Pfam" id="PF06098">
    <property type="entry name" value="Radial_spoke_3"/>
    <property type="match status" value="1"/>
</dbReference>
<evidence type="ECO:0000256" key="3">
    <source>
        <dbReference type="ARBA" id="ARBA00022490"/>
    </source>
</evidence>
<name>A0A6P8K8Y7_DROMA</name>
<evidence type="ECO:0000313" key="12">
    <source>
        <dbReference type="RefSeq" id="XP_033160684.1"/>
    </source>
</evidence>
<evidence type="ECO:0000256" key="10">
    <source>
        <dbReference type="SAM" id="MobiDB-lite"/>
    </source>
</evidence>
<evidence type="ECO:0000256" key="8">
    <source>
        <dbReference type="ARBA" id="ARBA00023273"/>
    </source>
</evidence>
<keyword evidence="5" id="KW-0282">Flagellum</keyword>
<reference evidence="12" key="1">
    <citation type="submission" date="2025-08" db="UniProtKB">
        <authorList>
            <consortium name="RefSeq"/>
        </authorList>
    </citation>
    <scope>IDENTIFICATION</scope>
    <source>
        <strain evidence="12">Mau12</strain>
        <tissue evidence="12">Whole Body</tissue>
    </source>
</reference>
<dbReference type="PANTHER" id="PTHR21648:SF0">
    <property type="entry name" value="RADIAL SPOKE HEAD PROTEIN 3 HOMOLOG"/>
    <property type="match status" value="1"/>
</dbReference>
<dbReference type="AlphaFoldDB" id="A0A6P8K8Y7"/>
<keyword evidence="6" id="KW-0969">Cilium</keyword>
<dbReference type="InterPro" id="IPR009290">
    <property type="entry name" value="Radial_spoke_3"/>
</dbReference>
<feature type="compositionally biased region" description="Polar residues" evidence="10">
    <location>
        <begin position="1"/>
        <end position="10"/>
    </location>
</feature>
<feature type="compositionally biased region" description="Basic and acidic residues" evidence="10">
    <location>
        <begin position="26"/>
        <end position="35"/>
    </location>
</feature>
<comment type="subcellular location">
    <subcellularLocation>
        <location evidence="1">Cytoplasm</location>
        <location evidence="1">Cytoskeleton</location>
        <location evidence="1">Flagellum axoneme</location>
    </subcellularLocation>
</comment>
<feature type="coiled-coil region" evidence="9">
    <location>
        <begin position="486"/>
        <end position="525"/>
    </location>
</feature>
<evidence type="ECO:0000256" key="5">
    <source>
        <dbReference type="ARBA" id="ARBA00022846"/>
    </source>
</evidence>
<feature type="compositionally biased region" description="Low complexity" evidence="10">
    <location>
        <begin position="297"/>
        <end position="315"/>
    </location>
</feature>
<keyword evidence="3" id="KW-0963">Cytoplasm</keyword>
<gene>
    <name evidence="12" type="primary">LOC117141382</name>
</gene>
<feature type="region of interest" description="Disordered" evidence="10">
    <location>
        <begin position="1"/>
        <end position="42"/>
    </location>
</feature>
<dbReference type="GO" id="GO:0005929">
    <property type="term" value="C:cilium"/>
    <property type="evidence" value="ECO:0007669"/>
    <property type="project" value="TreeGrafter"/>
</dbReference>
<dbReference type="RefSeq" id="XP_033160684.1">
    <property type="nucleotide sequence ID" value="XM_033304793.1"/>
</dbReference>
<evidence type="ECO:0000256" key="7">
    <source>
        <dbReference type="ARBA" id="ARBA00023212"/>
    </source>
</evidence>
<dbReference type="PANTHER" id="PTHR21648">
    <property type="entry name" value="FLAGELLAR RADIAL SPOKE PROTEIN 3"/>
    <property type="match status" value="1"/>
</dbReference>
<keyword evidence="8" id="KW-0966">Cell projection</keyword>